<feature type="compositionally biased region" description="Polar residues" evidence="5">
    <location>
        <begin position="1153"/>
        <end position="1162"/>
    </location>
</feature>
<evidence type="ECO:0000256" key="5">
    <source>
        <dbReference type="SAM" id="MobiDB-lite"/>
    </source>
</evidence>
<feature type="compositionally biased region" description="Low complexity" evidence="5">
    <location>
        <begin position="29"/>
        <end position="44"/>
    </location>
</feature>
<keyword evidence="7" id="KW-1185">Reference proteome</keyword>
<name>A0A6A5TH00_9PLEO</name>
<gene>
    <name evidence="6" type="ORF">CC80DRAFT_206859</name>
</gene>
<feature type="compositionally biased region" description="Low complexity" evidence="5">
    <location>
        <begin position="314"/>
        <end position="328"/>
    </location>
</feature>
<feature type="region of interest" description="Disordered" evidence="5">
    <location>
        <begin position="242"/>
        <end position="495"/>
    </location>
</feature>
<feature type="compositionally biased region" description="Low complexity" evidence="5">
    <location>
        <begin position="83"/>
        <end position="96"/>
    </location>
</feature>
<feature type="region of interest" description="Disordered" evidence="5">
    <location>
        <begin position="800"/>
        <end position="994"/>
    </location>
</feature>
<feature type="compositionally biased region" description="Polar residues" evidence="5">
    <location>
        <begin position="146"/>
        <end position="162"/>
    </location>
</feature>
<evidence type="ECO:0000256" key="4">
    <source>
        <dbReference type="RuleBase" id="RU363090"/>
    </source>
</evidence>
<dbReference type="Pfam" id="PF03770">
    <property type="entry name" value="IPK"/>
    <property type="match status" value="1"/>
</dbReference>
<dbReference type="GO" id="GO:0005737">
    <property type="term" value="C:cytoplasm"/>
    <property type="evidence" value="ECO:0007669"/>
    <property type="project" value="TreeGrafter"/>
</dbReference>
<dbReference type="EMBL" id="ML977017">
    <property type="protein sequence ID" value="KAF1951440.1"/>
    <property type="molecule type" value="Genomic_DNA"/>
</dbReference>
<evidence type="ECO:0000256" key="2">
    <source>
        <dbReference type="ARBA" id="ARBA00022679"/>
    </source>
</evidence>
<feature type="compositionally biased region" description="Polar residues" evidence="5">
    <location>
        <begin position="863"/>
        <end position="879"/>
    </location>
</feature>
<accession>A0A6A5TH00</accession>
<feature type="region of interest" description="Disordered" evidence="5">
    <location>
        <begin position="212"/>
        <end position="231"/>
    </location>
</feature>
<feature type="compositionally biased region" description="Acidic residues" evidence="5">
    <location>
        <begin position="914"/>
        <end position="931"/>
    </location>
</feature>
<evidence type="ECO:0000256" key="1">
    <source>
        <dbReference type="ARBA" id="ARBA00007374"/>
    </source>
</evidence>
<reference evidence="6" key="1">
    <citation type="journal article" date="2020" name="Stud. Mycol.">
        <title>101 Dothideomycetes genomes: a test case for predicting lifestyles and emergence of pathogens.</title>
        <authorList>
            <person name="Haridas S."/>
            <person name="Albert R."/>
            <person name="Binder M."/>
            <person name="Bloem J."/>
            <person name="Labutti K."/>
            <person name="Salamov A."/>
            <person name="Andreopoulos B."/>
            <person name="Baker S."/>
            <person name="Barry K."/>
            <person name="Bills G."/>
            <person name="Bluhm B."/>
            <person name="Cannon C."/>
            <person name="Castanera R."/>
            <person name="Culley D."/>
            <person name="Daum C."/>
            <person name="Ezra D."/>
            <person name="Gonzalez J."/>
            <person name="Henrissat B."/>
            <person name="Kuo A."/>
            <person name="Liang C."/>
            <person name="Lipzen A."/>
            <person name="Lutzoni F."/>
            <person name="Magnuson J."/>
            <person name="Mondo S."/>
            <person name="Nolan M."/>
            <person name="Ohm R."/>
            <person name="Pangilinan J."/>
            <person name="Park H.-J."/>
            <person name="Ramirez L."/>
            <person name="Alfaro M."/>
            <person name="Sun H."/>
            <person name="Tritt A."/>
            <person name="Yoshinaga Y."/>
            <person name="Zwiers L.-H."/>
            <person name="Turgeon B."/>
            <person name="Goodwin S."/>
            <person name="Spatafora J."/>
            <person name="Crous P."/>
            <person name="Grigoriev I."/>
        </authorList>
    </citation>
    <scope>NUCLEOTIDE SEQUENCE</scope>
    <source>
        <strain evidence="6">CBS 675.92</strain>
    </source>
</reference>
<feature type="compositionally biased region" description="Basic and acidic residues" evidence="5">
    <location>
        <begin position="117"/>
        <end position="127"/>
    </location>
</feature>
<evidence type="ECO:0000313" key="7">
    <source>
        <dbReference type="Proteomes" id="UP000800035"/>
    </source>
</evidence>
<evidence type="ECO:0000256" key="3">
    <source>
        <dbReference type="ARBA" id="ARBA00022777"/>
    </source>
</evidence>
<comment type="similarity">
    <text evidence="1 4">Belongs to the inositol phosphokinase (IPK) family.</text>
</comment>
<feature type="compositionally biased region" description="Low complexity" evidence="5">
    <location>
        <begin position="544"/>
        <end position="559"/>
    </location>
</feature>
<feature type="compositionally biased region" description="Basic and acidic residues" evidence="5">
    <location>
        <begin position="982"/>
        <end position="994"/>
    </location>
</feature>
<keyword evidence="2 4" id="KW-0808">Transferase</keyword>
<dbReference type="Proteomes" id="UP000800035">
    <property type="component" value="Unassembled WGS sequence"/>
</dbReference>
<dbReference type="SUPFAM" id="SSF56104">
    <property type="entry name" value="SAICAR synthase-like"/>
    <property type="match status" value="1"/>
</dbReference>
<feature type="compositionally biased region" description="Pro residues" evidence="5">
    <location>
        <begin position="1"/>
        <end position="14"/>
    </location>
</feature>
<feature type="compositionally biased region" description="Low complexity" evidence="5">
    <location>
        <begin position="1167"/>
        <end position="1181"/>
    </location>
</feature>
<feature type="region of interest" description="Disordered" evidence="5">
    <location>
        <begin position="1143"/>
        <end position="1183"/>
    </location>
</feature>
<feature type="compositionally biased region" description="Basic and acidic residues" evidence="5">
    <location>
        <begin position="842"/>
        <end position="860"/>
    </location>
</feature>
<proteinExistence type="inferred from homology"/>
<feature type="compositionally biased region" description="Basic and acidic residues" evidence="5">
    <location>
        <begin position="294"/>
        <end position="306"/>
    </location>
</feature>
<protein>
    <recommendedName>
        <fullName evidence="4">Kinase</fullName>
        <ecNumber evidence="4">2.7.-.-</ecNumber>
    </recommendedName>
</protein>
<dbReference type="OrthoDB" id="2573163at2759"/>
<dbReference type="GO" id="GO:0032958">
    <property type="term" value="P:inositol phosphate biosynthetic process"/>
    <property type="evidence" value="ECO:0007669"/>
    <property type="project" value="InterPro"/>
</dbReference>
<feature type="region of interest" description="Disordered" evidence="5">
    <location>
        <begin position="1"/>
        <end position="204"/>
    </location>
</feature>
<dbReference type="PANTHER" id="PTHR12400">
    <property type="entry name" value="INOSITOL POLYPHOSPHATE KINASE"/>
    <property type="match status" value="1"/>
</dbReference>
<feature type="compositionally biased region" description="Basic and acidic residues" evidence="5">
    <location>
        <begin position="451"/>
        <end position="471"/>
    </location>
</feature>
<feature type="region of interest" description="Disordered" evidence="5">
    <location>
        <begin position="728"/>
        <end position="776"/>
    </location>
</feature>
<feature type="compositionally biased region" description="Low complexity" evidence="5">
    <location>
        <begin position="686"/>
        <end position="699"/>
    </location>
</feature>
<dbReference type="GO" id="GO:0000824">
    <property type="term" value="F:inositol-1,4,5,6-tetrakisphosphate 3-kinase activity"/>
    <property type="evidence" value="ECO:0007669"/>
    <property type="project" value="TreeGrafter"/>
</dbReference>
<feature type="compositionally biased region" description="Basic and acidic residues" evidence="5">
    <location>
        <begin position="405"/>
        <end position="422"/>
    </location>
</feature>
<sequence>MSPPSNVPQRPSPPASVRSNTPGHDEGEPSSPSPGRSLPPKSLSQTGRSRTVPLALNPLWTPSVDRPQLSERDSIFATTYLASDSPASSPRSTTRTIRPHDNASDDGSSDTAIAESSPRRLTDAPAHRREHPRQRPSAQRDHHGLLSTQFKPNNTPNPGMTSDETRESPPPFMSPADSPLHRPTTPPHAVRTAAPLDDDLVGSEERIRNRLWREGKGEPYLPHKGAPHNLVRAGHVDKKIEATLAKVEPPTAARSRKASHYLRVFKENDAAEEQKKREGRVKDRRPADKTLPTHPEEVPVRSDKSALSEQLQQPSRPSSAAPSPASGPIEAYFDRIPTSGPEESVSQLSADEPSYKHKIPDGLLDEIRNFPNLTPGAERGSSFSKSLPTAAAQKLRAYSQKGRPYGRERDATDYFQIPHDDAAQPSPDSEEEDSERELISSALYFPHRQLKSPEETPPAEHNRQAEVEAIRKRSSISAGKGTVRGDKEEAGKIPQKVEISLQSQDTNSCLHGDIATNTSLKQDVGGFPPPATVEATTSAESDYESLAESSHSLYESESSATEDLGTTPKATPSKKKTQSLAATQPPAPLGAVELKPYDHQVGGHTTVYRFSRRAVCKQLNNRENEFYETVERNHPELLEFLPRYIGVLNVTYRKAPKKKRTQKDKIKADATNSGSAAQIDADPSTSRQESSQSGNGESQPRMVSHSQQSMPIPEVIFENNRHIIPDNLFQVPPRSATPDPWNRGASFSSQFHRRNQSDVGLSSEQRTSRPPLQHQSSWGVTTINRKLQEEVLRQVFAPPPIHHRHRHHHHGIPARLSKAESQSIVGSAPSMRRNSTDVSKSVIHEEGSPRKAVLKAEAHRHNPSSSGSLPDNTGDSTSELKVPPATLSRRRHSGGGLTRRPCGVDSDKRSNLEFYEEEGYGGDGEEEVFAMDEDRTLSSYDRSNLAPLRDQKPAKRPGTAPEATMLPAPVIPKPKSPSPAHQEPHNPEEAQQQPDERVQHFLLLEDLTAGMSRPCVLDLKMGTRQYGIEADEKKQRSQRRKCQMTTSRELGVRVCGMQIWNVKTQSYVFEDKYYGRDLKAGKEFQDALKRFFWDGNGYKAALRHIPVILEKISALENMIRNLPGYRFYASSLLMLYDRGDGEQKDKDPAAATNGLSSSSTETFAGATSPSPNRPTSNPTQPKKFPEIKLKIVDFANCVTAEDPLPDPVPCPPKDPDGVDRGYLRGLRSLRLYFQRIWRDINEKDWVERDEGEGMLRDSNHRPGLTEGGPGFMEHHGIHEEDTGYVSI</sequence>
<dbReference type="GO" id="GO:0005634">
    <property type="term" value="C:nucleus"/>
    <property type="evidence" value="ECO:0007669"/>
    <property type="project" value="TreeGrafter"/>
</dbReference>
<feature type="region of interest" description="Disordered" evidence="5">
    <location>
        <begin position="519"/>
        <end position="590"/>
    </location>
</feature>
<dbReference type="PANTHER" id="PTHR12400:SF21">
    <property type="entry name" value="KINASE"/>
    <property type="match status" value="1"/>
</dbReference>
<organism evidence="6 7">
    <name type="scientific">Byssothecium circinans</name>
    <dbReference type="NCBI Taxonomy" id="147558"/>
    <lineage>
        <taxon>Eukaryota</taxon>
        <taxon>Fungi</taxon>
        <taxon>Dikarya</taxon>
        <taxon>Ascomycota</taxon>
        <taxon>Pezizomycotina</taxon>
        <taxon>Dothideomycetes</taxon>
        <taxon>Pleosporomycetidae</taxon>
        <taxon>Pleosporales</taxon>
        <taxon>Massarineae</taxon>
        <taxon>Massarinaceae</taxon>
        <taxon>Byssothecium</taxon>
    </lineage>
</organism>
<dbReference type="InterPro" id="IPR038286">
    <property type="entry name" value="IPK_sf"/>
</dbReference>
<feature type="compositionally biased region" description="Basic residues" evidence="5">
    <location>
        <begin position="801"/>
        <end position="812"/>
    </location>
</feature>
<feature type="compositionally biased region" description="Basic and acidic residues" evidence="5">
    <location>
        <begin position="264"/>
        <end position="288"/>
    </location>
</feature>
<feature type="region of interest" description="Disordered" evidence="5">
    <location>
        <begin position="655"/>
        <end position="708"/>
    </location>
</feature>
<evidence type="ECO:0000313" key="6">
    <source>
        <dbReference type="EMBL" id="KAF1951440.1"/>
    </source>
</evidence>
<keyword evidence="3 4" id="KW-0418">Kinase</keyword>
<dbReference type="GO" id="GO:0008440">
    <property type="term" value="F:inositol-1,4,5-trisphosphate 3-kinase activity"/>
    <property type="evidence" value="ECO:0007669"/>
    <property type="project" value="TreeGrafter"/>
</dbReference>
<dbReference type="InterPro" id="IPR005522">
    <property type="entry name" value="IPK"/>
</dbReference>
<feature type="compositionally biased region" description="Polar residues" evidence="5">
    <location>
        <begin position="757"/>
        <end position="776"/>
    </location>
</feature>
<feature type="compositionally biased region" description="Basic and acidic residues" evidence="5">
    <location>
        <begin position="353"/>
        <end position="368"/>
    </location>
</feature>
<dbReference type="EC" id="2.7.-.-" evidence="4"/>
<dbReference type="GO" id="GO:0046854">
    <property type="term" value="P:phosphatidylinositol phosphate biosynthetic process"/>
    <property type="evidence" value="ECO:0007669"/>
    <property type="project" value="TreeGrafter"/>
</dbReference>
<dbReference type="Gene3D" id="3.30.470.160">
    <property type="entry name" value="Inositol polyphosphate kinase"/>
    <property type="match status" value="1"/>
</dbReference>